<keyword evidence="1" id="KW-0732">Signal</keyword>
<gene>
    <name evidence="4" type="ORF">K239x_11250</name>
</gene>
<feature type="domain" description="DUF1553" evidence="3">
    <location>
        <begin position="309"/>
        <end position="525"/>
    </location>
</feature>
<dbReference type="EMBL" id="CP036526">
    <property type="protein sequence ID" value="QDT09180.1"/>
    <property type="molecule type" value="Genomic_DNA"/>
</dbReference>
<evidence type="ECO:0000259" key="2">
    <source>
        <dbReference type="Pfam" id="PF07583"/>
    </source>
</evidence>
<dbReference type="RefSeq" id="WP_145416698.1">
    <property type="nucleotide sequence ID" value="NZ_CP036526.1"/>
</dbReference>
<evidence type="ECO:0000256" key="1">
    <source>
        <dbReference type="SAM" id="SignalP"/>
    </source>
</evidence>
<keyword evidence="5" id="KW-1185">Reference proteome</keyword>
<reference evidence="4 5" key="1">
    <citation type="submission" date="2019-02" db="EMBL/GenBank/DDBJ databases">
        <title>Deep-cultivation of Planctomycetes and their phenomic and genomic characterization uncovers novel biology.</title>
        <authorList>
            <person name="Wiegand S."/>
            <person name="Jogler M."/>
            <person name="Boedeker C."/>
            <person name="Pinto D."/>
            <person name="Vollmers J."/>
            <person name="Rivas-Marin E."/>
            <person name="Kohn T."/>
            <person name="Peeters S.H."/>
            <person name="Heuer A."/>
            <person name="Rast P."/>
            <person name="Oberbeckmann S."/>
            <person name="Bunk B."/>
            <person name="Jeske O."/>
            <person name="Meyerdierks A."/>
            <person name="Storesund J.E."/>
            <person name="Kallscheuer N."/>
            <person name="Luecker S."/>
            <person name="Lage O.M."/>
            <person name="Pohl T."/>
            <person name="Merkel B.J."/>
            <person name="Hornburger P."/>
            <person name="Mueller R.-W."/>
            <person name="Bruemmer F."/>
            <person name="Labrenz M."/>
            <person name="Spormann A.M."/>
            <person name="Op den Camp H."/>
            <person name="Overmann J."/>
            <person name="Amann R."/>
            <person name="Jetten M.S.M."/>
            <person name="Mascher T."/>
            <person name="Medema M.H."/>
            <person name="Devos D.P."/>
            <person name="Kaster A.-K."/>
            <person name="Ovreas L."/>
            <person name="Rohde M."/>
            <person name="Galperin M.Y."/>
            <person name="Jogler C."/>
        </authorList>
    </citation>
    <scope>NUCLEOTIDE SEQUENCE [LARGE SCALE GENOMIC DNA]</scope>
    <source>
        <strain evidence="4 5">K23_9</strain>
    </source>
</reference>
<dbReference type="InterPro" id="IPR011444">
    <property type="entry name" value="DUF1549"/>
</dbReference>
<proteinExistence type="predicted"/>
<dbReference type="Proteomes" id="UP000319817">
    <property type="component" value="Chromosome"/>
</dbReference>
<name>A0A517NPY3_9BACT</name>
<feature type="signal peptide" evidence="1">
    <location>
        <begin position="1"/>
        <end position="26"/>
    </location>
</feature>
<feature type="domain" description="DUF1549" evidence="2">
    <location>
        <begin position="37"/>
        <end position="235"/>
    </location>
</feature>
<dbReference type="InterPro" id="IPR022655">
    <property type="entry name" value="DUF1553"/>
</dbReference>
<sequence precursor="true">MTRSVLSLASLLLCLAAFPAHSVATAAGPALPAQVEKINQAIEQGWADYEIRPAKEVDDLTWCRRVHLDIIGRIPTATELDQFASTRGVDKRSKLIDKLLHDDQYTEEYANHWATVWTNLLIGRSGGNDRRDLTSRDGMQKYLRDSFARNKPYNTMAFELVSATGGSKPGTPDFNGAVNFLINKVNDEKAVLAASSTSRIFLGQQVQCTQCHNHPFNQWKQQKFWEFNSFFRQTRALRKFVDGTRDIASAELVNEDFKGESNEPEDAVVFYELRNGLTKVAYPVFTDGTAIKVSGFVSDVNRREELGRLMLESEYLDKMIVNRMWSLFMGHGFTKPIDDLGPHNPSSHPELLDALGKEFRQSSYDLKQLITWITLSKPYNLAPVLGGNNKIDDPSIGEMPKFSRFYLRQMSAEQLYQSLVTATKATAAGSYEEQEQQRRRWLQQFVVAFGTDEGDEATTFNGSIPQALMLFNGELTKNATDTKTGGFIDRIYKGGKSPTDRVTDLFMSGLARRPTTKEIGIARQLLMARKGNEKEMMQDLWWAIINSNEFIMQH</sequence>
<evidence type="ECO:0000313" key="4">
    <source>
        <dbReference type="EMBL" id="QDT09180.1"/>
    </source>
</evidence>
<evidence type="ECO:0000313" key="5">
    <source>
        <dbReference type="Proteomes" id="UP000319817"/>
    </source>
</evidence>
<dbReference type="Pfam" id="PF07587">
    <property type="entry name" value="PSD1"/>
    <property type="match status" value="1"/>
</dbReference>
<evidence type="ECO:0000259" key="3">
    <source>
        <dbReference type="Pfam" id="PF07587"/>
    </source>
</evidence>
<organism evidence="4 5">
    <name type="scientific">Stieleria marina</name>
    <dbReference type="NCBI Taxonomy" id="1930275"/>
    <lineage>
        <taxon>Bacteria</taxon>
        <taxon>Pseudomonadati</taxon>
        <taxon>Planctomycetota</taxon>
        <taxon>Planctomycetia</taxon>
        <taxon>Pirellulales</taxon>
        <taxon>Pirellulaceae</taxon>
        <taxon>Stieleria</taxon>
    </lineage>
</organism>
<evidence type="ECO:0008006" key="6">
    <source>
        <dbReference type="Google" id="ProtNLM"/>
    </source>
</evidence>
<dbReference type="PANTHER" id="PTHR35889:SF3">
    <property type="entry name" value="F-BOX DOMAIN-CONTAINING PROTEIN"/>
    <property type="match status" value="1"/>
</dbReference>
<feature type="chain" id="PRO_5022147130" description="DUF1549 domain-containing protein" evidence="1">
    <location>
        <begin position="27"/>
        <end position="554"/>
    </location>
</feature>
<dbReference type="OrthoDB" id="289126at2"/>
<protein>
    <recommendedName>
        <fullName evidence="6">DUF1549 domain-containing protein</fullName>
    </recommendedName>
</protein>
<dbReference type="Pfam" id="PF07583">
    <property type="entry name" value="PSCyt2"/>
    <property type="match status" value="1"/>
</dbReference>
<dbReference type="AlphaFoldDB" id="A0A517NPY3"/>
<accession>A0A517NPY3</accession>
<dbReference type="PANTHER" id="PTHR35889">
    <property type="entry name" value="CYCLOINULO-OLIGOSACCHARIDE FRUCTANOTRANSFERASE-RELATED"/>
    <property type="match status" value="1"/>
</dbReference>